<organism evidence="2 3">
    <name type="scientific">Armillaria borealis</name>
    <dbReference type="NCBI Taxonomy" id="47425"/>
    <lineage>
        <taxon>Eukaryota</taxon>
        <taxon>Fungi</taxon>
        <taxon>Dikarya</taxon>
        <taxon>Basidiomycota</taxon>
        <taxon>Agaricomycotina</taxon>
        <taxon>Agaricomycetes</taxon>
        <taxon>Agaricomycetidae</taxon>
        <taxon>Agaricales</taxon>
        <taxon>Marasmiineae</taxon>
        <taxon>Physalacriaceae</taxon>
        <taxon>Armillaria</taxon>
    </lineage>
</organism>
<evidence type="ECO:0000313" key="3">
    <source>
        <dbReference type="Proteomes" id="UP001175226"/>
    </source>
</evidence>
<comment type="caution">
    <text evidence="2">The sequence shown here is derived from an EMBL/GenBank/DDBJ whole genome shotgun (WGS) entry which is preliminary data.</text>
</comment>
<feature type="region of interest" description="Disordered" evidence="1">
    <location>
        <begin position="363"/>
        <end position="409"/>
    </location>
</feature>
<accession>A0AA39JDT3</accession>
<name>A0AA39JDT3_9AGAR</name>
<reference evidence="2" key="1">
    <citation type="submission" date="2023-06" db="EMBL/GenBank/DDBJ databases">
        <authorList>
            <consortium name="Lawrence Berkeley National Laboratory"/>
            <person name="Ahrendt S."/>
            <person name="Sahu N."/>
            <person name="Indic B."/>
            <person name="Wong-Bajracharya J."/>
            <person name="Merenyi Z."/>
            <person name="Ke H.-M."/>
            <person name="Monk M."/>
            <person name="Kocsube S."/>
            <person name="Drula E."/>
            <person name="Lipzen A."/>
            <person name="Balint B."/>
            <person name="Henrissat B."/>
            <person name="Andreopoulos B."/>
            <person name="Martin F.M."/>
            <person name="Harder C.B."/>
            <person name="Rigling D."/>
            <person name="Ford K.L."/>
            <person name="Foster G.D."/>
            <person name="Pangilinan J."/>
            <person name="Papanicolaou A."/>
            <person name="Barry K."/>
            <person name="LaButti K."/>
            <person name="Viragh M."/>
            <person name="Koriabine M."/>
            <person name="Yan M."/>
            <person name="Riley R."/>
            <person name="Champramary S."/>
            <person name="Plett K.L."/>
            <person name="Tsai I.J."/>
            <person name="Slot J."/>
            <person name="Sipos G."/>
            <person name="Plett J."/>
            <person name="Nagy L.G."/>
            <person name="Grigoriev I.V."/>
        </authorList>
    </citation>
    <scope>NUCLEOTIDE SEQUENCE</scope>
    <source>
        <strain evidence="2">FPL87.14</strain>
    </source>
</reference>
<proteinExistence type="predicted"/>
<protein>
    <submittedName>
        <fullName evidence="2">Uncharacterized protein</fullName>
    </submittedName>
</protein>
<evidence type="ECO:0000256" key="1">
    <source>
        <dbReference type="SAM" id="MobiDB-lite"/>
    </source>
</evidence>
<dbReference type="Proteomes" id="UP001175226">
    <property type="component" value="Unassembled WGS sequence"/>
</dbReference>
<gene>
    <name evidence="2" type="ORF">EV421DRAFT_2021097</name>
</gene>
<dbReference type="EMBL" id="JAUEPT010000041">
    <property type="protein sequence ID" value="KAK0438763.1"/>
    <property type="molecule type" value="Genomic_DNA"/>
</dbReference>
<feature type="compositionally biased region" description="Basic residues" evidence="1">
    <location>
        <begin position="387"/>
        <end position="396"/>
    </location>
</feature>
<feature type="region of interest" description="Disordered" evidence="1">
    <location>
        <begin position="460"/>
        <end position="486"/>
    </location>
</feature>
<sequence length="504" mass="55953">MTGTSFLFGFVDRSKLLLLTTTTTTTATNEESSLILQYYPVAEVDFVQKAHVCIYSGELSAYYSVLIFPYFCSPRSILMAVVNTPMNSLVFTQDSPALKLDNDGFPPLPSLRPSTHRPALKTSCAALNPMTSGSLVEDLRCLALEHRFLKLWLSQARIDPSTLSGVWCLVERRGWMRCGDAPRRTIGGDRVLSRYSSNAQMGEVILPFMQTTSVVSRSSRFNGRPTLAVRQLSIGFNERKVSSPRQLPETPHRVNYITPLSNPESSSNGVYLIRRNGLNGRKEILKRAIDHNGGALTIKAFSRRAQAVAFPNSLPLPSILSLDMLRPHNVIGSTLEAWLEVYSGQEGDFDVARGMYAEPCPPDDDPWPRHRTRSLHHSPNVAEAGKRGRRRRHGHGRVVGNGSSPRQRLRGEDEIGVRVPFTRLWPIVFVPLFSKEPARRSAIRRLGAKIDPTAGANICGNSISKGRAVPRGRERDGSGRRDREGKRAVNLIARTLATEEACTK</sequence>
<evidence type="ECO:0000313" key="2">
    <source>
        <dbReference type="EMBL" id="KAK0438763.1"/>
    </source>
</evidence>
<feature type="compositionally biased region" description="Basic and acidic residues" evidence="1">
    <location>
        <begin position="471"/>
        <end position="486"/>
    </location>
</feature>
<keyword evidence="3" id="KW-1185">Reference proteome</keyword>
<dbReference type="AlphaFoldDB" id="A0AA39JDT3"/>